<dbReference type="Proteomes" id="UP001431131">
    <property type="component" value="Unassembled WGS sequence"/>
</dbReference>
<dbReference type="EMBL" id="JAKTTI010000026">
    <property type="protein sequence ID" value="MCH1626735.1"/>
    <property type="molecule type" value="Genomic_DNA"/>
</dbReference>
<name>A0AAW5E670_9BACI</name>
<keyword evidence="2" id="KW-1185">Reference proteome</keyword>
<organism evidence="1 2">
    <name type="scientific">Fredinandcohnia quinoae</name>
    <dbReference type="NCBI Taxonomy" id="2918902"/>
    <lineage>
        <taxon>Bacteria</taxon>
        <taxon>Bacillati</taxon>
        <taxon>Bacillota</taxon>
        <taxon>Bacilli</taxon>
        <taxon>Bacillales</taxon>
        <taxon>Bacillaceae</taxon>
        <taxon>Fredinandcohnia</taxon>
    </lineage>
</organism>
<gene>
    <name evidence="1" type="ORF">MJG50_15460</name>
</gene>
<dbReference type="AlphaFoldDB" id="A0AAW5E670"/>
<protein>
    <recommendedName>
        <fullName evidence="3">Thioredoxin domain-containing protein</fullName>
    </recommendedName>
</protein>
<dbReference type="RefSeq" id="WP_240256653.1">
    <property type="nucleotide sequence ID" value="NZ_JAKTTI010000026.1"/>
</dbReference>
<reference evidence="1" key="1">
    <citation type="submission" date="2022-02" db="EMBL/GenBank/DDBJ databases">
        <title>Fredinandcohnia quinoae sp. nov. isolated from Chenopodium quinoa seeds.</title>
        <authorList>
            <person name="Saati-Santamaria Z."/>
            <person name="Flores-Felix J.D."/>
            <person name="Igual J.M."/>
            <person name="Velazquez E."/>
            <person name="Garcia-Fraile P."/>
            <person name="Martinez-Molina E."/>
        </authorList>
    </citation>
    <scope>NUCLEOTIDE SEQUENCE</scope>
    <source>
        <strain evidence="1">SECRCQ15</strain>
    </source>
</reference>
<evidence type="ECO:0008006" key="3">
    <source>
        <dbReference type="Google" id="ProtNLM"/>
    </source>
</evidence>
<evidence type="ECO:0000313" key="1">
    <source>
        <dbReference type="EMBL" id="MCH1626735.1"/>
    </source>
</evidence>
<accession>A0AAW5E670</accession>
<proteinExistence type="predicted"/>
<evidence type="ECO:0000313" key="2">
    <source>
        <dbReference type="Proteomes" id="UP001431131"/>
    </source>
</evidence>
<sequence>MLTVSKTIEIFTDSSRFSDDLENLVKDYACSRCTIIVYDANNTDFTSIMELKTAEYEVTTLPAVAVSGKLVPLDKLKNGKISSFVNHLLHESLD</sequence>
<comment type="caution">
    <text evidence="1">The sequence shown here is derived from an EMBL/GenBank/DDBJ whole genome shotgun (WGS) entry which is preliminary data.</text>
</comment>